<name>A0A494TJN5_SPHPE</name>
<evidence type="ECO:0000256" key="1">
    <source>
        <dbReference type="SAM" id="SignalP"/>
    </source>
</evidence>
<accession>A0A494TJN5</accession>
<dbReference type="AlphaFoldDB" id="A0A494TJN5"/>
<dbReference type="InterPro" id="IPR047111">
    <property type="entry name" value="YbaP-like"/>
</dbReference>
<dbReference type="KEGG" id="spha:D3Y57_16445"/>
<proteinExistence type="predicted"/>
<feature type="chain" id="PRO_5019755665" evidence="1">
    <location>
        <begin position="25"/>
        <end position="299"/>
    </location>
</feature>
<dbReference type="InterPro" id="IPR002816">
    <property type="entry name" value="TraB/PrgY/GumN_fam"/>
</dbReference>
<organism evidence="2 3">
    <name type="scientific">Sphingomonas paeninsulae</name>
    <dbReference type="NCBI Taxonomy" id="2319844"/>
    <lineage>
        <taxon>Bacteria</taxon>
        <taxon>Pseudomonadati</taxon>
        <taxon>Pseudomonadota</taxon>
        <taxon>Alphaproteobacteria</taxon>
        <taxon>Sphingomonadales</taxon>
        <taxon>Sphingomonadaceae</taxon>
        <taxon>Sphingomonas</taxon>
    </lineage>
</organism>
<dbReference type="RefSeq" id="WP_121154331.1">
    <property type="nucleotide sequence ID" value="NZ_CP032829.1"/>
</dbReference>
<dbReference type="PROSITE" id="PS51257">
    <property type="entry name" value="PROKAR_LIPOPROTEIN"/>
    <property type="match status" value="1"/>
</dbReference>
<feature type="signal peptide" evidence="1">
    <location>
        <begin position="1"/>
        <end position="24"/>
    </location>
</feature>
<gene>
    <name evidence="2" type="ORF">D3Y57_16445</name>
</gene>
<dbReference type="Proteomes" id="UP000276254">
    <property type="component" value="Chromosome"/>
</dbReference>
<dbReference type="Pfam" id="PF01963">
    <property type="entry name" value="TraB_PrgY_gumN"/>
    <property type="match status" value="1"/>
</dbReference>
<sequence length="299" mass="32029">MKRIVFVALAALALLSCRSNQTEAAPPVSGQRVQPALWKVSDADTTIYLFGTIHLLPKDLAWQSPKIDKAIRASDTLMLETVLDPDPAKTAAIMVQLGVSPNLPPLLDRVPANKRAALQKVVDKAGVPMAVLDKFKTWAAALTLASAGLRDLNASAEYGAEKVLTARFAAVHKPVAGLETPTQQLGYFDALPEAAQRTFLVSIADDDSNAEAEFNKMIAAWSAGDVKQIALTFDDELKLSPELSEALLRRRNANWAAWIQARMAKPGTVFMAVGAGHLAGPDSVEAMLAAKGIKAVRLQ</sequence>
<evidence type="ECO:0000313" key="3">
    <source>
        <dbReference type="Proteomes" id="UP000276254"/>
    </source>
</evidence>
<dbReference type="PANTHER" id="PTHR40590">
    <property type="entry name" value="CYTOPLASMIC PROTEIN-RELATED"/>
    <property type="match status" value="1"/>
</dbReference>
<evidence type="ECO:0000313" key="2">
    <source>
        <dbReference type="EMBL" id="AYJ87233.1"/>
    </source>
</evidence>
<dbReference type="EMBL" id="CP032829">
    <property type="protein sequence ID" value="AYJ87233.1"/>
    <property type="molecule type" value="Genomic_DNA"/>
</dbReference>
<keyword evidence="1" id="KW-0732">Signal</keyword>
<dbReference type="CDD" id="cd14789">
    <property type="entry name" value="Tiki"/>
    <property type="match status" value="1"/>
</dbReference>
<protein>
    <submittedName>
        <fullName evidence="2">TraB/GumN family protein</fullName>
    </submittedName>
</protein>
<reference evidence="2 3" key="1">
    <citation type="submission" date="2018-09" db="EMBL/GenBank/DDBJ databases">
        <title>Sphingomonas peninsula sp. nov., isolated from fildes peninsula, Antarctic soil.</title>
        <authorList>
            <person name="Yingchao G."/>
        </authorList>
    </citation>
    <scope>NUCLEOTIDE SEQUENCE [LARGE SCALE GENOMIC DNA]</scope>
    <source>
        <strain evidence="2 3">YZ-8</strain>
    </source>
</reference>
<dbReference type="PANTHER" id="PTHR40590:SF1">
    <property type="entry name" value="CYTOPLASMIC PROTEIN"/>
    <property type="match status" value="1"/>
</dbReference>
<dbReference type="OrthoDB" id="9806326at2"/>
<keyword evidence="3" id="KW-1185">Reference proteome</keyword>